<gene>
    <name evidence="3" type="ORF">PECUL_23A021498</name>
</gene>
<feature type="signal peptide" evidence="2">
    <location>
        <begin position="1"/>
        <end position="22"/>
    </location>
</feature>
<evidence type="ECO:0000313" key="3">
    <source>
        <dbReference type="EMBL" id="CAH2252298.1"/>
    </source>
</evidence>
<dbReference type="PANTHER" id="PTHR15644:SF2">
    <property type="entry name" value="OSTEOPETROSIS-ASSOCIATED TRANSMEMBRANE PROTEIN 1"/>
    <property type="match status" value="1"/>
</dbReference>
<organism evidence="3 4">
    <name type="scientific">Pelobates cultripes</name>
    <name type="common">Western spadefoot toad</name>
    <dbReference type="NCBI Taxonomy" id="61616"/>
    <lineage>
        <taxon>Eukaryota</taxon>
        <taxon>Metazoa</taxon>
        <taxon>Chordata</taxon>
        <taxon>Craniata</taxon>
        <taxon>Vertebrata</taxon>
        <taxon>Euteleostomi</taxon>
        <taxon>Amphibia</taxon>
        <taxon>Batrachia</taxon>
        <taxon>Anura</taxon>
        <taxon>Pelobatoidea</taxon>
        <taxon>Pelobatidae</taxon>
        <taxon>Pelobates</taxon>
    </lineage>
</organism>
<keyword evidence="2" id="KW-0732">Signal</keyword>
<feature type="chain" id="PRO_5042117905" evidence="2">
    <location>
        <begin position="23"/>
        <end position="309"/>
    </location>
</feature>
<evidence type="ECO:0000256" key="1">
    <source>
        <dbReference type="SAM" id="Phobius"/>
    </source>
</evidence>
<protein>
    <submittedName>
        <fullName evidence="3">Osteopetrosis-associated transmembrane 1</fullName>
    </submittedName>
</protein>
<proteinExistence type="predicted"/>
<evidence type="ECO:0000313" key="4">
    <source>
        <dbReference type="Proteomes" id="UP001295444"/>
    </source>
</evidence>
<dbReference type="AlphaFoldDB" id="A0AAD1RFU6"/>
<reference evidence="3" key="1">
    <citation type="submission" date="2022-03" db="EMBL/GenBank/DDBJ databases">
        <authorList>
            <person name="Alioto T."/>
            <person name="Alioto T."/>
            <person name="Gomez Garrido J."/>
        </authorList>
    </citation>
    <scope>NUCLEOTIDE SEQUENCE</scope>
</reference>
<keyword evidence="1" id="KW-1133">Transmembrane helix</keyword>
<sequence length="309" mass="34751">MMAPSGCIVLCFLLSCVWLVSSWSSSNVDGVGGSDLLPKSLWAEELSLSLLPSYYSSPDLSKDPDVCIQLLHEFANSSAALSGCLVKYARPVRICQGCHTEYVYLKAVMDKITSQKYPLNSTYSCALSLLQSDRVHMLVSLNDFFDYTWDDCKCESCLQNNNTEVRDTTIEFMGLYKELNTCFIQNMQNMEDPPFQIPEGNYSKVCQNCNESYRSLNTKYSSLENSKALCIDLEDAMNGTRILWSKTFNCTVPCTDTVPVIAVSAFILFLPFIFYLSTFLHSEQKKLKLVLPKRFASSASLAHIQDLNN</sequence>
<dbReference type="Proteomes" id="UP001295444">
    <property type="component" value="Chromosome 02"/>
</dbReference>
<keyword evidence="4" id="KW-1185">Reference proteome</keyword>
<dbReference type="EMBL" id="OW240913">
    <property type="protein sequence ID" value="CAH2252298.1"/>
    <property type="molecule type" value="Genomic_DNA"/>
</dbReference>
<keyword evidence="1 3" id="KW-0812">Transmembrane</keyword>
<feature type="transmembrane region" description="Helical" evidence="1">
    <location>
        <begin position="258"/>
        <end position="280"/>
    </location>
</feature>
<accession>A0AAD1RFU6</accession>
<dbReference type="GO" id="GO:0005829">
    <property type="term" value="C:cytosol"/>
    <property type="evidence" value="ECO:0007669"/>
    <property type="project" value="TreeGrafter"/>
</dbReference>
<dbReference type="Pfam" id="PF09777">
    <property type="entry name" value="OSTMP1"/>
    <property type="match status" value="1"/>
</dbReference>
<evidence type="ECO:0000256" key="2">
    <source>
        <dbReference type="SAM" id="SignalP"/>
    </source>
</evidence>
<dbReference type="InterPro" id="IPR019172">
    <property type="entry name" value="Osteopetrosis-assoc_TM_1"/>
</dbReference>
<keyword evidence="1" id="KW-0472">Membrane</keyword>
<name>A0AAD1RFU6_PELCU</name>
<dbReference type="PANTHER" id="PTHR15644">
    <property type="entry name" value="OSTEOPETROSIS ASSOCIATED TRANSMEMBRANE PROTEIN 1"/>
    <property type="match status" value="1"/>
</dbReference>